<dbReference type="RefSeq" id="WP_015084042.1">
    <property type="nucleotide sequence ID" value="NC_019552.1"/>
</dbReference>
<dbReference type="NCBIfam" id="NF046001">
    <property type="entry name" value="SecDF_plasm"/>
    <property type="match status" value="1"/>
</dbReference>
<evidence type="ECO:0000256" key="6">
    <source>
        <dbReference type="ARBA" id="ARBA00022989"/>
    </source>
</evidence>
<dbReference type="PANTHER" id="PTHR30081">
    <property type="entry name" value="PROTEIN-EXPORT MEMBRANE PROTEIN SEC"/>
    <property type="match status" value="1"/>
</dbReference>
<protein>
    <submittedName>
        <fullName evidence="12">Protein-export membrane protein secD</fullName>
    </submittedName>
</protein>
<dbReference type="NCBIfam" id="TIGR00966">
    <property type="entry name" value="transloc_SecF"/>
    <property type="match status" value="1"/>
</dbReference>
<dbReference type="InterPro" id="IPR005665">
    <property type="entry name" value="SecF_bac"/>
</dbReference>
<comment type="subcellular location">
    <subcellularLocation>
        <location evidence="1">Cell membrane</location>
        <topology evidence="1">Multi-pass membrane protein</topology>
    </subcellularLocation>
</comment>
<dbReference type="Pfam" id="PF22599">
    <property type="entry name" value="SecDF_P1_head"/>
    <property type="match status" value="1"/>
</dbReference>
<keyword evidence="5" id="KW-0653">Protein transport</keyword>
<dbReference type="Pfam" id="PF02355">
    <property type="entry name" value="SecD_SecF_C"/>
    <property type="match status" value="2"/>
</dbReference>
<dbReference type="AlphaFoldDB" id="A0AAI8FDM2"/>
<keyword evidence="8 9" id="KW-0472">Membrane</keyword>
<dbReference type="InterPro" id="IPR054384">
    <property type="entry name" value="SecDF_P1_head"/>
</dbReference>
<dbReference type="NCBIfam" id="NF009582">
    <property type="entry name" value="PRK13024.1-2"/>
    <property type="match status" value="1"/>
</dbReference>
<evidence type="ECO:0000256" key="5">
    <source>
        <dbReference type="ARBA" id="ARBA00022927"/>
    </source>
</evidence>
<feature type="domain" description="Protein export membrane protein SecD/SecF C-terminal" evidence="10">
    <location>
        <begin position="651"/>
        <end position="827"/>
    </location>
</feature>
<dbReference type="EMBL" id="CP003914">
    <property type="protein sequence ID" value="AFX74096.1"/>
    <property type="molecule type" value="Genomic_DNA"/>
</dbReference>
<dbReference type="Gene3D" id="1.20.1640.10">
    <property type="entry name" value="Multidrug efflux transporter AcrB transmembrane domain"/>
    <property type="match status" value="2"/>
</dbReference>
<evidence type="ECO:0000256" key="2">
    <source>
        <dbReference type="ARBA" id="ARBA00022448"/>
    </source>
</evidence>
<feature type="transmembrane region" description="Helical" evidence="9">
    <location>
        <begin position="387"/>
        <end position="411"/>
    </location>
</feature>
<accession>A0AAI8FDM2</accession>
<evidence type="ECO:0000256" key="8">
    <source>
        <dbReference type="ARBA" id="ARBA00023136"/>
    </source>
</evidence>
<dbReference type="GO" id="GO:0015450">
    <property type="term" value="F:protein-transporting ATPase activity"/>
    <property type="evidence" value="ECO:0007669"/>
    <property type="project" value="InterPro"/>
</dbReference>
<dbReference type="InterPro" id="IPR048634">
    <property type="entry name" value="SecD_SecF_C"/>
</dbReference>
<evidence type="ECO:0000256" key="7">
    <source>
        <dbReference type="ARBA" id="ARBA00023010"/>
    </source>
</evidence>
<dbReference type="SUPFAM" id="SSF82866">
    <property type="entry name" value="Multidrug efflux transporter AcrB transmembrane domain"/>
    <property type="match status" value="2"/>
</dbReference>
<evidence type="ECO:0000313" key="12">
    <source>
        <dbReference type="EMBL" id="AFX74096.1"/>
    </source>
</evidence>
<keyword evidence="7" id="KW-0811">Translocation</keyword>
<evidence type="ECO:0000259" key="11">
    <source>
        <dbReference type="Pfam" id="PF22599"/>
    </source>
</evidence>
<dbReference type="Proteomes" id="UP000009399">
    <property type="component" value="Chromosome"/>
</dbReference>
<keyword evidence="4 9" id="KW-0812">Transmembrane</keyword>
<feature type="transmembrane region" description="Helical" evidence="9">
    <location>
        <begin position="801"/>
        <end position="823"/>
    </location>
</feature>
<sequence>MKTFLRKLFTLNNWKRWFIAFLSFFTIVFVISYTSQQYISKNINKSIEYGGGAEVLVQVKTLDNKAPSQSLVRTADEEIFTRLTGGSGLNGTSVSIEGEGRIRISRNNITDNKKLDAFISEIVTKPLLTITDDENKPLFYDGKFVTNGSLDYGSEINWAPPFKSESAQARPNPNNPSQNEVQIELKDKDAELEWSKATDYISKKPFGKNRILIWSNISGLINLAKTQYPNEWKNAKENIFNFIHVNENSTPAPLQNNQPASPVLKQYQFDAKKYLISDARVQQALNGSSFVINGNFSSAEAKQLALNINFGTANYKLDFLSASFVSQTKSDSAFTSAWIAVIVSIVVISLFMIVNYGLLGVLSTISLALYIFLTLLFFTVVRGEYSPITIAALIIGIGMNVDANIINFEILKSKIYSGHTVNKSNAYANKSSLSTILDSNITTLIAGIILFFFGTKNIKSFSITLIFSIIFTLLVIMLFTKLMTSLVLKTGFFDKRVYLLGIKPKYVKKYERGYVSILEKPDYLALNKYTRWIPLVMFILALLLFAIFAGINHSVAGGLNLSIEFSGGTNILIENQDPTYNLIDKTRGEEIIKFLESQGIKNNASQIVMHPLDAQNSVFNIEIKTQQDLTSIIQNLNTTLSSKFSNLKFITYSISNEEARSLVLNAILSVVAAIVFVTTFAFIRFRWTFSLAIIVSLLFNVLMVVFIFIIFHIKLSPTIVVALLSIIGYSINDIIVIFDKIKEIFRELPYTEVSDQARIKRIATQAIKETIKRSILTSLSTIFVIFVLMIFYNSIDILFSFAMFVGVVFGTFSSLFIATTIWVKLETKRNKRKSKRIDVGYWKVQKISEQTFANINDYNK</sequence>
<evidence type="ECO:0000259" key="10">
    <source>
        <dbReference type="Pfam" id="PF02355"/>
    </source>
</evidence>
<dbReference type="PRINTS" id="PR01755">
    <property type="entry name" value="SECFTRNLCASE"/>
</dbReference>
<gene>
    <name evidence="12" type="primary">secD</name>
    <name evidence="12" type="ORF">MOS_165</name>
</gene>
<evidence type="ECO:0000313" key="13">
    <source>
        <dbReference type="Proteomes" id="UP000009399"/>
    </source>
</evidence>
<feature type="transmembrane region" description="Helical" evidence="9">
    <location>
        <begin position="775"/>
        <end position="795"/>
    </location>
</feature>
<name>A0AAI8FDM2_MESHY</name>
<feature type="transmembrane region" description="Helical" evidence="9">
    <location>
        <begin position="361"/>
        <end position="381"/>
    </location>
</feature>
<evidence type="ECO:0000256" key="4">
    <source>
        <dbReference type="ARBA" id="ARBA00022692"/>
    </source>
</evidence>
<proteinExistence type="predicted"/>
<feature type="transmembrane region" description="Helical" evidence="9">
    <location>
        <begin position="719"/>
        <end position="738"/>
    </location>
</feature>
<feature type="domain" description="SecDF P1 head subdomain" evidence="11">
    <location>
        <begin position="167"/>
        <end position="311"/>
    </location>
</feature>
<dbReference type="Gene3D" id="3.30.1360.200">
    <property type="match status" value="1"/>
</dbReference>
<feature type="transmembrane region" description="Helical" evidence="9">
    <location>
        <begin position="460"/>
        <end position="479"/>
    </location>
</feature>
<feature type="transmembrane region" description="Helical" evidence="9">
    <location>
        <begin position="662"/>
        <end position="683"/>
    </location>
</feature>
<dbReference type="PANTHER" id="PTHR30081:SF1">
    <property type="entry name" value="PROTEIN TRANSLOCASE SUBUNIT SECD"/>
    <property type="match status" value="1"/>
</dbReference>
<evidence type="ECO:0000256" key="3">
    <source>
        <dbReference type="ARBA" id="ARBA00022475"/>
    </source>
</evidence>
<dbReference type="KEGG" id="mhs:MOS_165"/>
<feature type="transmembrane region" description="Helical" evidence="9">
    <location>
        <begin position="690"/>
        <end position="713"/>
    </location>
</feature>
<dbReference type="GO" id="GO:0005886">
    <property type="term" value="C:plasma membrane"/>
    <property type="evidence" value="ECO:0007669"/>
    <property type="project" value="UniProtKB-SubCell"/>
</dbReference>
<evidence type="ECO:0000256" key="9">
    <source>
        <dbReference type="SAM" id="Phobius"/>
    </source>
</evidence>
<evidence type="ECO:0000256" key="1">
    <source>
        <dbReference type="ARBA" id="ARBA00004651"/>
    </source>
</evidence>
<dbReference type="InterPro" id="IPR022645">
    <property type="entry name" value="SecD/SecF_bac"/>
</dbReference>
<feature type="transmembrane region" description="Helical" evidence="9">
    <location>
        <begin position="333"/>
        <end position="354"/>
    </location>
</feature>
<reference evidence="12 13" key="1">
    <citation type="journal article" date="2013" name="Genome Announc.">
        <title>Complete Genome Sequence of Mycoplasma hyorhinis Strain SK76.</title>
        <authorList>
            <person name="Goodison S."/>
            <person name="Urquidi V."/>
            <person name="Kumar D."/>
            <person name="Reyes L."/>
            <person name="Rosser C.J."/>
        </authorList>
    </citation>
    <scope>NUCLEOTIDE SEQUENCE [LARGE SCALE GENOMIC DNA]</scope>
    <source>
        <strain evidence="12 13">SK76</strain>
    </source>
</reference>
<dbReference type="InterPro" id="IPR022813">
    <property type="entry name" value="SecD/SecF_arch_bac"/>
</dbReference>
<feature type="transmembrane region" description="Helical" evidence="9">
    <location>
        <begin position="532"/>
        <end position="551"/>
    </location>
</feature>
<organism evidence="12 13">
    <name type="scientific">Mesomycoplasma hyorhinis SK76</name>
    <dbReference type="NCBI Taxonomy" id="1118964"/>
    <lineage>
        <taxon>Bacteria</taxon>
        <taxon>Bacillati</taxon>
        <taxon>Mycoplasmatota</taxon>
        <taxon>Mycoplasmoidales</taxon>
        <taxon>Metamycoplasmataceae</taxon>
        <taxon>Mesomycoplasma</taxon>
    </lineage>
</organism>
<dbReference type="GO" id="GO:0006886">
    <property type="term" value="P:intracellular protein transport"/>
    <property type="evidence" value="ECO:0007669"/>
    <property type="project" value="InterPro"/>
</dbReference>
<keyword evidence="2" id="KW-0813">Transport</keyword>
<keyword evidence="3" id="KW-1003">Cell membrane</keyword>
<feature type="transmembrane region" description="Helical" evidence="9">
    <location>
        <begin position="432"/>
        <end position="454"/>
    </location>
</feature>
<keyword evidence="6 9" id="KW-1133">Transmembrane helix</keyword>
<feature type="domain" description="Protein export membrane protein SecD/SecF C-terminal" evidence="10">
    <location>
        <begin position="316"/>
        <end position="473"/>
    </location>
</feature>